<proteinExistence type="predicted"/>
<gene>
    <name evidence="2" type="ORF">LtaPh_1611000</name>
</gene>
<reference evidence="2" key="1">
    <citation type="submission" date="2019-11" db="EMBL/GenBank/DDBJ databases">
        <title>Leishmania tarentolae CDS.</title>
        <authorList>
            <person name="Goto Y."/>
            <person name="Yamagishi J."/>
        </authorList>
    </citation>
    <scope>NUCLEOTIDE SEQUENCE [LARGE SCALE GENOMIC DNA]</scope>
    <source>
        <strain evidence="2">Parrot Tar II</strain>
    </source>
</reference>
<feature type="region of interest" description="Disordered" evidence="1">
    <location>
        <begin position="1"/>
        <end position="25"/>
    </location>
</feature>
<accession>A0A640KE39</accession>
<evidence type="ECO:0000313" key="2">
    <source>
        <dbReference type="EMBL" id="GET87471.1"/>
    </source>
</evidence>
<sequence length="160" mass="16888">MSVPPMRRLSGSSMGPSAHEAADAGGGDADMAGVQVLESSVDFMSLFYCHLTSCPPHGPFAYYAAMTLVRRAERRYGTSGSSSATGADICDTYASWGNAAMGADGAAALLGALTIPNVMMLIEKRYDTSHLSNWPLLYVPAEIRSGDVDALLQQPQSHRG</sequence>
<name>A0A640KE39_LEITA</name>
<dbReference type="Proteomes" id="UP000419144">
    <property type="component" value="Unassembled WGS sequence"/>
</dbReference>
<dbReference type="VEuPathDB" id="TriTrypDB:LtaPh_1611000"/>
<organism evidence="2 3">
    <name type="scientific">Leishmania tarentolae</name>
    <name type="common">Sauroleishmania tarentolae</name>
    <dbReference type="NCBI Taxonomy" id="5689"/>
    <lineage>
        <taxon>Eukaryota</taxon>
        <taxon>Discoba</taxon>
        <taxon>Euglenozoa</taxon>
        <taxon>Kinetoplastea</taxon>
        <taxon>Metakinetoplastina</taxon>
        <taxon>Trypanosomatida</taxon>
        <taxon>Trypanosomatidae</taxon>
        <taxon>Leishmaniinae</taxon>
        <taxon>Leishmania</taxon>
        <taxon>lizard Leishmania</taxon>
    </lineage>
</organism>
<dbReference type="AlphaFoldDB" id="A0A640KE39"/>
<protein>
    <submittedName>
        <fullName evidence="2">Uncharacterized protein</fullName>
    </submittedName>
</protein>
<evidence type="ECO:0000313" key="3">
    <source>
        <dbReference type="Proteomes" id="UP000419144"/>
    </source>
</evidence>
<comment type="caution">
    <text evidence="2">The sequence shown here is derived from an EMBL/GenBank/DDBJ whole genome shotgun (WGS) entry which is preliminary data.</text>
</comment>
<keyword evidence="3" id="KW-1185">Reference proteome</keyword>
<evidence type="ECO:0000256" key="1">
    <source>
        <dbReference type="SAM" id="MobiDB-lite"/>
    </source>
</evidence>
<dbReference type="EMBL" id="BLBS01000020">
    <property type="protein sequence ID" value="GET87471.1"/>
    <property type="molecule type" value="Genomic_DNA"/>
</dbReference>
<dbReference type="OrthoDB" id="240850at2759"/>